<comment type="caution">
    <text evidence="3">The sequence shown here is derived from an EMBL/GenBank/DDBJ whole genome shotgun (WGS) entry which is preliminary data.</text>
</comment>
<evidence type="ECO:0000313" key="3">
    <source>
        <dbReference type="EMBL" id="KAK1625127.1"/>
    </source>
</evidence>
<evidence type="ECO:0000313" key="4">
    <source>
        <dbReference type="Proteomes" id="UP001243989"/>
    </source>
</evidence>
<feature type="transmembrane region" description="Helical" evidence="2">
    <location>
        <begin position="124"/>
        <end position="149"/>
    </location>
</feature>
<dbReference type="Pfam" id="PF11374">
    <property type="entry name" value="DUF3176"/>
    <property type="match status" value="1"/>
</dbReference>
<dbReference type="RefSeq" id="XP_060441122.1">
    <property type="nucleotide sequence ID" value="XM_060586309.1"/>
</dbReference>
<organism evidence="3 4">
    <name type="scientific">Colletotrichum phormii</name>
    <dbReference type="NCBI Taxonomy" id="359342"/>
    <lineage>
        <taxon>Eukaryota</taxon>
        <taxon>Fungi</taxon>
        <taxon>Dikarya</taxon>
        <taxon>Ascomycota</taxon>
        <taxon>Pezizomycotina</taxon>
        <taxon>Sordariomycetes</taxon>
        <taxon>Hypocreomycetidae</taxon>
        <taxon>Glomerellales</taxon>
        <taxon>Glomerellaceae</taxon>
        <taxon>Colletotrichum</taxon>
        <taxon>Colletotrichum acutatum species complex</taxon>
    </lineage>
</organism>
<feature type="transmembrane region" description="Helical" evidence="2">
    <location>
        <begin position="229"/>
        <end position="250"/>
    </location>
</feature>
<feature type="compositionally biased region" description="Polar residues" evidence="1">
    <location>
        <begin position="70"/>
        <end position="108"/>
    </location>
</feature>
<protein>
    <submittedName>
        <fullName evidence="3">Uncharacterized protein</fullName>
    </submittedName>
</protein>
<reference evidence="3" key="1">
    <citation type="submission" date="2021-06" db="EMBL/GenBank/DDBJ databases">
        <title>Comparative genomics, transcriptomics and evolutionary studies reveal genomic signatures of adaptation to plant cell wall in hemibiotrophic fungi.</title>
        <authorList>
            <consortium name="DOE Joint Genome Institute"/>
            <person name="Baroncelli R."/>
            <person name="Diaz J.F."/>
            <person name="Benocci T."/>
            <person name="Peng M."/>
            <person name="Battaglia E."/>
            <person name="Haridas S."/>
            <person name="Andreopoulos W."/>
            <person name="Labutti K."/>
            <person name="Pangilinan J."/>
            <person name="Floch G.L."/>
            <person name="Makela M.R."/>
            <person name="Henrissat B."/>
            <person name="Grigoriev I.V."/>
            <person name="Crouch J.A."/>
            <person name="De Vries R.P."/>
            <person name="Sukno S.A."/>
            <person name="Thon M.R."/>
        </authorList>
    </citation>
    <scope>NUCLEOTIDE SEQUENCE</scope>
    <source>
        <strain evidence="3">CBS 102054</strain>
    </source>
</reference>
<name>A0AAJ0ED14_9PEZI</name>
<keyword evidence="4" id="KW-1185">Reference proteome</keyword>
<sequence length="750" mass="83221">MHSPISRSMRGNPNASDEEHHDLIGLSPRRPETPIEEQYGYSFQETRKMSTNDEHRAFLAPSMLNISGQQSLHPNSVSEVSSPDSEQELSKQMTSKLTENEFANQKQPNTPPDSGLTIEWIWSVWWVEMFSSVLALECISAIMIILSIYRGQPLPHWPKLISINSLIAVFTAVFKAALILPVAEGLGQLKWNWFDRSQTLGDLVLFDNASRGPWGSLLLMKRYILRPSIRGYLAGLGAFITVAALAIDAFSQATISLGSCNITAESGLAQVPRTNNYSGNPQRRDSSLDAAPITLNQKMRKAINKGLVDPPKAGELINFDCTSRNCTFTQDGGGGYFSSLGICYSCDDITDQAVLKFFTNKSAPAINVSMWSLPWSKNTSETILQRENGGTLLTMRPTPIQTYHNSSPPIYSFDILSLTYSKCDSCGPGNPPVARKPFAAQCRIDPCVRKYNATVTDGVYTEKVEGDVQLLKRRRATLGDSKNENAFALLTESVLVDGTERKCKVDERANNSVRVGLQQDDHFQEIFDNSSEISHSENLIWKTYPQECVWVVDRNSWQGMRETMTELLSGRVMTPEADSFQWLNGSVWGQQLFAAGNASISTVNNLVAGLADSMTATIRNDPYGTSEELGENVPANLKVATGRVIITQTCIYVQWGYIAYPIALLALQWIFSTLVLIACSQRRRTGDGPDRAVWKSSPLALLFHGLDEDLCVRSQNLETVRQMNSLADDVKVRLVPMKDSQRKGWHFAGA</sequence>
<accession>A0AAJ0ED14</accession>
<dbReference type="PANTHER" id="PTHR35394:SF5">
    <property type="entry name" value="DUF3176 DOMAIN-CONTAINING PROTEIN"/>
    <property type="match status" value="1"/>
</dbReference>
<feature type="region of interest" description="Disordered" evidence="1">
    <location>
        <begin position="70"/>
        <end position="113"/>
    </location>
</feature>
<keyword evidence="2" id="KW-0472">Membrane</keyword>
<dbReference type="EMBL" id="JAHMHQ010000021">
    <property type="protein sequence ID" value="KAK1625127.1"/>
    <property type="molecule type" value="Genomic_DNA"/>
</dbReference>
<feature type="compositionally biased region" description="Basic and acidic residues" evidence="1">
    <location>
        <begin position="17"/>
        <end position="33"/>
    </location>
</feature>
<feature type="transmembrane region" description="Helical" evidence="2">
    <location>
        <begin position="161"/>
        <end position="183"/>
    </location>
</feature>
<proteinExistence type="predicted"/>
<feature type="transmembrane region" description="Helical" evidence="2">
    <location>
        <begin position="657"/>
        <end position="679"/>
    </location>
</feature>
<dbReference type="GeneID" id="85471171"/>
<dbReference type="PANTHER" id="PTHR35394">
    <property type="entry name" value="DUF3176 DOMAIN-CONTAINING PROTEIN"/>
    <property type="match status" value="1"/>
</dbReference>
<evidence type="ECO:0000256" key="1">
    <source>
        <dbReference type="SAM" id="MobiDB-lite"/>
    </source>
</evidence>
<keyword evidence="2" id="KW-0812">Transmembrane</keyword>
<dbReference type="AlphaFoldDB" id="A0AAJ0ED14"/>
<feature type="region of interest" description="Disordered" evidence="1">
    <location>
        <begin position="1"/>
        <end position="47"/>
    </location>
</feature>
<gene>
    <name evidence="3" type="ORF">BDP81DRAFT_356291</name>
</gene>
<keyword evidence="2" id="KW-1133">Transmembrane helix</keyword>
<feature type="compositionally biased region" description="Polar residues" evidence="1">
    <location>
        <begin position="1"/>
        <end position="15"/>
    </location>
</feature>
<dbReference type="Proteomes" id="UP001243989">
    <property type="component" value="Unassembled WGS sequence"/>
</dbReference>
<dbReference type="InterPro" id="IPR021514">
    <property type="entry name" value="DUF3176"/>
</dbReference>
<evidence type="ECO:0000256" key="2">
    <source>
        <dbReference type="SAM" id="Phobius"/>
    </source>
</evidence>